<evidence type="ECO:0000256" key="1">
    <source>
        <dbReference type="SAM" id="Phobius"/>
    </source>
</evidence>
<name>X1KE01_9ZZZZ</name>
<organism evidence="2">
    <name type="scientific">marine sediment metagenome</name>
    <dbReference type="NCBI Taxonomy" id="412755"/>
    <lineage>
        <taxon>unclassified sequences</taxon>
        <taxon>metagenomes</taxon>
        <taxon>ecological metagenomes</taxon>
    </lineage>
</organism>
<protein>
    <submittedName>
        <fullName evidence="2">Uncharacterized protein</fullName>
    </submittedName>
</protein>
<gene>
    <name evidence="2" type="ORF">S03H2_68070</name>
</gene>
<feature type="non-terminal residue" evidence="2">
    <location>
        <position position="1"/>
    </location>
</feature>
<evidence type="ECO:0000313" key="2">
    <source>
        <dbReference type="EMBL" id="GAH80288.1"/>
    </source>
</evidence>
<proteinExistence type="predicted"/>
<keyword evidence="1" id="KW-1133">Transmembrane helix</keyword>
<dbReference type="EMBL" id="BARU01044690">
    <property type="protein sequence ID" value="GAH80288.1"/>
    <property type="molecule type" value="Genomic_DNA"/>
</dbReference>
<reference evidence="2" key="1">
    <citation type="journal article" date="2014" name="Front. Microbiol.">
        <title>High frequency of phylogenetically diverse reductive dehalogenase-homologous genes in deep subseafloor sedimentary metagenomes.</title>
        <authorList>
            <person name="Kawai M."/>
            <person name="Futagami T."/>
            <person name="Toyoda A."/>
            <person name="Takaki Y."/>
            <person name="Nishi S."/>
            <person name="Hori S."/>
            <person name="Arai W."/>
            <person name="Tsubouchi T."/>
            <person name="Morono Y."/>
            <person name="Uchiyama I."/>
            <person name="Ito T."/>
            <person name="Fujiyama A."/>
            <person name="Inagaki F."/>
            <person name="Takami H."/>
        </authorList>
    </citation>
    <scope>NUCLEOTIDE SEQUENCE</scope>
    <source>
        <strain evidence="2">Expedition CK06-06</strain>
    </source>
</reference>
<accession>X1KE01</accession>
<keyword evidence="1" id="KW-0472">Membrane</keyword>
<dbReference type="AlphaFoldDB" id="X1KE01"/>
<keyword evidence="1" id="KW-0812">Transmembrane</keyword>
<sequence>IPILEVEKNLPEITKDLGLRGIPTSEEFLTAMFAFPVVAGLIAQNPILLLFLF</sequence>
<comment type="caution">
    <text evidence="2">The sequence shown here is derived from an EMBL/GenBank/DDBJ whole genome shotgun (WGS) entry which is preliminary data.</text>
</comment>
<feature type="transmembrane region" description="Helical" evidence="1">
    <location>
        <begin position="28"/>
        <end position="52"/>
    </location>
</feature>